<gene>
    <name evidence="3" type="ORF">scyTo_0013212</name>
</gene>
<dbReference type="PANTHER" id="PTHR10579">
    <property type="entry name" value="CALCIUM-ACTIVATED CHLORIDE CHANNEL REGULATOR"/>
    <property type="match status" value="1"/>
</dbReference>
<dbReference type="SUPFAM" id="SSF53300">
    <property type="entry name" value="vWA-like"/>
    <property type="match status" value="1"/>
</dbReference>
<keyword evidence="4" id="KW-1185">Reference proteome</keyword>
<protein>
    <recommendedName>
        <fullName evidence="2">VWFA domain-containing protein</fullName>
    </recommendedName>
</protein>
<dbReference type="SMART" id="SM00327">
    <property type="entry name" value="VWA"/>
    <property type="match status" value="1"/>
</dbReference>
<dbReference type="InterPro" id="IPR013642">
    <property type="entry name" value="CLCA_N"/>
</dbReference>
<dbReference type="Pfam" id="PF08434">
    <property type="entry name" value="CLCA"/>
    <property type="match status" value="1"/>
</dbReference>
<dbReference type="InterPro" id="IPR036465">
    <property type="entry name" value="vWFA_dom_sf"/>
</dbReference>
<dbReference type="Pfam" id="PF13519">
    <property type="entry name" value="VWA_2"/>
    <property type="match status" value="1"/>
</dbReference>
<evidence type="ECO:0000259" key="2">
    <source>
        <dbReference type="PROSITE" id="PS50234"/>
    </source>
</evidence>
<dbReference type="AlphaFoldDB" id="A0A401NRM1"/>
<dbReference type="CDD" id="cd00198">
    <property type="entry name" value="vWFA"/>
    <property type="match status" value="1"/>
</dbReference>
<feature type="chain" id="PRO_5019028620" description="VWFA domain-containing protein" evidence="1">
    <location>
        <begin position="25"/>
        <end position="687"/>
    </location>
</feature>
<dbReference type="EMBL" id="BFAA01006661">
    <property type="protein sequence ID" value="GCB63492.1"/>
    <property type="molecule type" value="Genomic_DNA"/>
</dbReference>
<dbReference type="PANTHER" id="PTHR10579:SF172">
    <property type="entry name" value="CALCIUM-ACTIVATED CHLORIDE CHANNEL REGULATOR 4 PRECURSOR-RELATED"/>
    <property type="match status" value="1"/>
</dbReference>
<keyword evidence="1" id="KW-0732">Signal</keyword>
<dbReference type="OrthoDB" id="687730at2759"/>
<comment type="caution">
    <text evidence="3">The sequence shown here is derived from an EMBL/GenBank/DDBJ whole genome shotgun (WGS) entry which is preliminary data.</text>
</comment>
<dbReference type="OMA" id="NICAGIH"/>
<feature type="domain" description="VWFA" evidence="2">
    <location>
        <begin position="303"/>
        <end position="428"/>
    </location>
</feature>
<dbReference type="GO" id="GO:0005886">
    <property type="term" value="C:plasma membrane"/>
    <property type="evidence" value="ECO:0007669"/>
    <property type="project" value="TreeGrafter"/>
</dbReference>
<evidence type="ECO:0000256" key="1">
    <source>
        <dbReference type="SAM" id="SignalP"/>
    </source>
</evidence>
<evidence type="ECO:0000313" key="4">
    <source>
        <dbReference type="Proteomes" id="UP000288216"/>
    </source>
</evidence>
<dbReference type="STRING" id="75743.A0A401NRM1"/>
<dbReference type="NCBIfam" id="NF041940">
    <property type="entry name" value="choice_anch_X"/>
    <property type="match status" value="1"/>
</dbReference>
<evidence type="ECO:0000313" key="3">
    <source>
        <dbReference type="EMBL" id="GCB63492.1"/>
    </source>
</evidence>
<dbReference type="InterPro" id="IPR002035">
    <property type="entry name" value="VWF_A"/>
</dbReference>
<feature type="signal peptide" evidence="1">
    <location>
        <begin position="1"/>
        <end position="24"/>
    </location>
</feature>
<reference evidence="3 4" key="1">
    <citation type="journal article" date="2018" name="Nat. Ecol. Evol.">
        <title>Shark genomes provide insights into elasmobranch evolution and the origin of vertebrates.</title>
        <authorList>
            <person name="Hara Y"/>
            <person name="Yamaguchi K"/>
            <person name="Onimaru K"/>
            <person name="Kadota M"/>
            <person name="Koyanagi M"/>
            <person name="Keeley SD"/>
            <person name="Tatsumi K"/>
            <person name="Tanaka K"/>
            <person name="Motone F"/>
            <person name="Kageyama Y"/>
            <person name="Nozu R"/>
            <person name="Adachi N"/>
            <person name="Nishimura O"/>
            <person name="Nakagawa R"/>
            <person name="Tanegashima C"/>
            <person name="Kiyatake I"/>
            <person name="Matsumoto R"/>
            <person name="Murakumo K"/>
            <person name="Nishida K"/>
            <person name="Terakita A"/>
            <person name="Kuratani S"/>
            <person name="Sato K"/>
            <person name="Hyodo S Kuraku.S."/>
        </authorList>
    </citation>
    <scope>NUCLEOTIDE SEQUENCE [LARGE SCALE GENOMIC DNA]</scope>
</reference>
<dbReference type="InterPro" id="IPR051266">
    <property type="entry name" value="CLCR"/>
</dbReference>
<sequence length="687" mass="75195">MKFLGVHLLTVGFLIAASVTKCSGVKLVNNGYDNVVIAINPDLPEDPNLIIKIQEMVNSASSFLYNVTKHRAYYREVKILLPITWSPNASYERPTTQSYEKADVIIADPHLKYGDDPYTLQYGQCGEKGRYIHFTSNFMLNDGLIPIYGARGKVFVHEWAHLQWGVFDEYNDLVPFYFFDMQIKATGCSEELTGTISSCTGSSCSTCSIDSNTGLPNSDCLFFPDKNQKTSASIMYLQGLPEVIEFCDSKTHNFEAPNMQNKMCNYRSTWDVISESEDFTNNAPTNIPPPPPRFTFLQAKDRVLCLVLDTSGSMGAETRIQRLKQAAGIFLLQIIEDQSEAGIVTFSSSASVRSQLRLIDGDNVRKELTNLLPTQASGGTNICAGVRKGFQVLRGDDGATRGDEIILLTDGEDGGISNCFAEVKQRGLIYAATDKLDENGLIDAFTGLVSGNGNMSQQSIQLESTGKSIVSNNWFNGTVFIDKTVGNNTFFVITWQTKLPYILVHEPNGKTYSSGDFDIDNTLLTARLKVLGKAQTGAWNYAIQNTAPGAQVITVTVTSRAADEKVPPVTVNAHLGQETAAWPKPMVIFAEVSQGFRPVIGAKVKATVERPDGQSIALVLLDDGSGSDIAKNDGVYSRYFTNFGGNGRYSVKVSVQGKDGVARLTTRKQSRAMYIPGYVQNGNVLMG</sequence>
<name>A0A401NRM1_SCYTO</name>
<dbReference type="Proteomes" id="UP000288216">
    <property type="component" value="Unassembled WGS sequence"/>
</dbReference>
<proteinExistence type="predicted"/>
<organism evidence="3 4">
    <name type="scientific">Scyliorhinus torazame</name>
    <name type="common">Cloudy catshark</name>
    <name type="synonym">Catulus torazame</name>
    <dbReference type="NCBI Taxonomy" id="75743"/>
    <lineage>
        <taxon>Eukaryota</taxon>
        <taxon>Metazoa</taxon>
        <taxon>Chordata</taxon>
        <taxon>Craniata</taxon>
        <taxon>Vertebrata</taxon>
        <taxon>Chondrichthyes</taxon>
        <taxon>Elasmobranchii</taxon>
        <taxon>Galeomorphii</taxon>
        <taxon>Galeoidea</taxon>
        <taxon>Carcharhiniformes</taxon>
        <taxon>Scyliorhinidae</taxon>
        <taxon>Scyliorhinus</taxon>
    </lineage>
</organism>
<dbReference type="Gene3D" id="3.40.50.410">
    <property type="entry name" value="von Willebrand factor, type A domain"/>
    <property type="match status" value="1"/>
</dbReference>
<accession>A0A401NRM1</accession>
<dbReference type="PROSITE" id="PS50234">
    <property type="entry name" value="VWFA"/>
    <property type="match status" value="1"/>
</dbReference>